<dbReference type="EMBL" id="LGRX02002138">
    <property type="protein sequence ID" value="KAK3284803.1"/>
    <property type="molecule type" value="Genomic_DNA"/>
</dbReference>
<sequence>MRTKRNNQVEGRNVGGRSDGPGRRPAVVGGAWTLPVGTLVEVYWPGERNWFGGRVWEGPHEEGATMIEYFDENPKREEVFLEGEPRGPGDHDSRLFKRLGGHHITVEEVNRLGDEAEERLLMGWRWLPQGVGGGEAELMDGGGDVEVSGEDTLGGNLSEDPHLSIQLESSIEEAGHASGAVARQMWALEDVEAYKLFLLVPRMLLEPVLPGTKKGVAQIIKGRCTQFLRGKWEGLYAEAPAERRVAADVDEERVLWDAVQMVKSGQLGKVVKRLEAAKQARATEETLQKLVQLHLAGTSRRRDAEGDRCRELQERALELDGRDGLGVNIRPVACGEVLRKLVAKFICKQRAGAFRARFCGRQLDGEQGLRAAQIGVAVKGGADLGVHTVQAALDRHPDWVCVKADAKYAFNAVHCEAAFVAVERDFPELWAWTDLCYGVEANLGFRLGSAEGR</sequence>
<feature type="region of interest" description="Disordered" evidence="1">
    <location>
        <begin position="1"/>
        <end position="26"/>
    </location>
</feature>
<comment type="caution">
    <text evidence="2">The sequence shown here is derived from an EMBL/GenBank/DDBJ whole genome shotgun (WGS) entry which is preliminary data.</text>
</comment>
<dbReference type="AlphaFoldDB" id="A0AAE0GVA0"/>
<dbReference type="Proteomes" id="UP001190700">
    <property type="component" value="Unassembled WGS sequence"/>
</dbReference>
<accession>A0AAE0GVA0</accession>
<evidence type="ECO:0000313" key="2">
    <source>
        <dbReference type="EMBL" id="KAK3284803.1"/>
    </source>
</evidence>
<evidence type="ECO:0000313" key="3">
    <source>
        <dbReference type="Proteomes" id="UP001190700"/>
    </source>
</evidence>
<keyword evidence="3" id="KW-1185">Reference proteome</keyword>
<proteinExistence type="predicted"/>
<organism evidence="2 3">
    <name type="scientific">Cymbomonas tetramitiformis</name>
    <dbReference type="NCBI Taxonomy" id="36881"/>
    <lineage>
        <taxon>Eukaryota</taxon>
        <taxon>Viridiplantae</taxon>
        <taxon>Chlorophyta</taxon>
        <taxon>Pyramimonadophyceae</taxon>
        <taxon>Pyramimonadales</taxon>
        <taxon>Pyramimonadaceae</taxon>
        <taxon>Cymbomonas</taxon>
    </lineage>
</organism>
<gene>
    <name evidence="2" type="ORF">CYMTET_7567</name>
</gene>
<name>A0AAE0GVA0_9CHLO</name>
<reference evidence="2 3" key="1">
    <citation type="journal article" date="2015" name="Genome Biol. Evol.">
        <title>Comparative Genomics of a Bacterivorous Green Alga Reveals Evolutionary Causalities and Consequences of Phago-Mixotrophic Mode of Nutrition.</title>
        <authorList>
            <person name="Burns J.A."/>
            <person name="Paasch A."/>
            <person name="Narechania A."/>
            <person name="Kim E."/>
        </authorList>
    </citation>
    <scope>NUCLEOTIDE SEQUENCE [LARGE SCALE GENOMIC DNA]</scope>
    <source>
        <strain evidence="2 3">PLY_AMNH</strain>
    </source>
</reference>
<feature type="compositionally biased region" description="Polar residues" evidence="1">
    <location>
        <begin position="1"/>
        <end position="10"/>
    </location>
</feature>
<evidence type="ECO:0000256" key="1">
    <source>
        <dbReference type="SAM" id="MobiDB-lite"/>
    </source>
</evidence>
<protein>
    <submittedName>
        <fullName evidence="2">Uncharacterized protein</fullName>
    </submittedName>
</protein>